<feature type="transmembrane region" description="Helical" evidence="7">
    <location>
        <begin position="368"/>
        <end position="395"/>
    </location>
</feature>
<dbReference type="Pfam" id="PF07690">
    <property type="entry name" value="MFS_1"/>
    <property type="match status" value="1"/>
</dbReference>
<evidence type="ECO:0000256" key="2">
    <source>
        <dbReference type="ARBA" id="ARBA00008335"/>
    </source>
</evidence>
<evidence type="ECO:0000313" key="9">
    <source>
        <dbReference type="Proteomes" id="UP000265366"/>
    </source>
</evidence>
<dbReference type="PANTHER" id="PTHR12778:SF10">
    <property type="entry name" value="MAJOR FACILITATOR SUPERFAMILY DOMAIN-CONTAINING PROTEIN 3"/>
    <property type="match status" value="1"/>
</dbReference>
<dbReference type="GO" id="GO:0022857">
    <property type="term" value="F:transmembrane transporter activity"/>
    <property type="evidence" value="ECO:0007669"/>
    <property type="project" value="InterPro"/>
</dbReference>
<dbReference type="NCBIfam" id="TIGR02718">
    <property type="entry name" value="sider_RhtX_FptX"/>
    <property type="match status" value="1"/>
</dbReference>
<accession>A0A3A1P2N3</accession>
<feature type="transmembrane region" description="Helical" evidence="7">
    <location>
        <begin position="282"/>
        <end position="301"/>
    </location>
</feature>
<organism evidence="8 9">
    <name type="scientific">Aurantiacibacter xanthus</name>
    <dbReference type="NCBI Taxonomy" id="1784712"/>
    <lineage>
        <taxon>Bacteria</taxon>
        <taxon>Pseudomonadati</taxon>
        <taxon>Pseudomonadota</taxon>
        <taxon>Alphaproteobacteria</taxon>
        <taxon>Sphingomonadales</taxon>
        <taxon>Erythrobacteraceae</taxon>
        <taxon>Aurantiacibacter</taxon>
    </lineage>
</organism>
<dbReference type="OrthoDB" id="9787815at2"/>
<evidence type="ECO:0000313" key="8">
    <source>
        <dbReference type="EMBL" id="RIV84142.1"/>
    </source>
</evidence>
<dbReference type="InterPro" id="IPR004752">
    <property type="entry name" value="AmpG_permease/AT-1"/>
</dbReference>
<comment type="similarity">
    <text evidence="2">Belongs to the major facilitator superfamily.</text>
</comment>
<proteinExistence type="inferred from homology"/>
<keyword evidence="6 7" id="KW-0472">Membrane</keyword>
<dbReference type="AlphaFoldDB" id="A0A3A1P2N3"/>
<name>A0A3A1P2N3_9SPHN</name>
<feature type="transmembrane region" description="Helical" evidence="7">
    <location>
        <begin position="313"/>
        <end position="341"/>
    </location>
</feature>
<evidence type="ECO:0000256" key="6">
    <source>
        <dbReference type="ARBA" id="ARBA00023136"/>
    </source>
</evidence>
<gene>
    <name evidence="8" type="ORF">D2V17_12035</name>
</gene>
<dbReference type="InterPro" id="IPR011701">
    <property type="entry name" value="MFS"/>
</dbReference>
<evidence type="ECO:0000256" key="4">
    <source>
        <dbReference type="ARBA" id="ARBA00022692"/>
    </source>
</evidence>
<dbReference type="PANTHER" id="PTHR12778">
    <property type="entry name" value="SOLUTE CARRIER FAMILY 33 ACETYL-COA TRANSPORTER -RELATED"/>
    <property type="match status" value="1"/>
</dbReference>
<dbReference type="EMBL" id="QXFM01000107">
    <property type="protein sequence ID" value="RIV84142.1"/>
    <property type="molecule type" value="Genomic_DNA"/>
</dbReference>
<feature type="transmembrane region" description="Helical" evidence="7">
    <location>
        <begin position="48"/>
        <end position="68"/>
    </location>
</feature>
<feature type="transmembrane region" description="Helical" evidence="7">
    <location>
        <begin position="256"/>
        <end position="276"/>
    </location>
</feature>
<reference evidence="8 9" key="1">
    <citation type="submission" date="2018-08" db="EMBL/GenBank/DDBJ databases">
        <title>Erythrobacter zhengii sp.nov., a bacterium isolated from deep-sea sediment.</title>
        <authorList>
            <person name="Fang C."/>
            <person name="Wu Y.-H."/>
            <person name="Sun C."/>
            <person name="Wang H."/>
            <person name="Cheng H."/>
            <person name="Meng F.-X."/>
            <person name="Wang C.-S."/>
            <person name="Xu X.-W."/>
        </authorList>
    </citation>
    <scope>NUCLEOTIDE SEQUENCE [LARGE SCALE GENOMIC DNA]</scope>
    <source>
        <strain evidence="8 9">CCTCC AB 2015396</strain>
    </source>
</reference>
<comment type="caution">
    <text evidence="8">The sequence shown here is derived from an EMBL/GenBank/DDBJ whole genome shotgun (WGS) entry which is preliminary data.</text>
</comment>
<dbReference type="Gene3D" id="1.20.1250.20">
    <property type="entry name" value="MFS general substrate transporter like domains"/>
    <property type="match status" value="1"/>
</dbReference>
<keyword evidence="4 7" id="KW-0812">Transmembrane</keyword>
<evidence type="ECO:0000256" key="7">
    <source>
        <dbReference type="SAM" id="Phobius"/>
    </source>
</evidence>
<sequence>MTIMLSRAEWRLFALIAFLYMTQGIPLGLAMETLPTLLRQDGVSLQWLALLPLVGLPWILKFLWAPMVDNVWSQRFGKRRSWIIPMQSVVLLCLLLVAAIGLTGPATPVALALFALSSLASATQDTATDGLTAENVHGPALARANAVQVGGTMVGFFIGGSGCLILSGLFGRTVALLVVAAIVGVGLMLALLWREPGTDRQSRERPRASLLRLIRRRGAGAILALALLTAVAASSTFALFKLLLVDRGWPLEQIGALGMAGGVATIVIGCGGGAWLINRAGIRFVLICGLACLALSAALWMQASASEADVTQAMALIAVVAGSIGSGSVSVALMTLAMAFAQKGDQAGTDMTGVQSTRDLGEMGGSSFATFIAASFGYGAAFGVALLLPFCGALLSLGAKPKRPPGNPRSR</sequence>
<feature type="transmembrane region" description="Helical" evidence="7">
    <location>
        <begin position="174"/>
        <end position="193"/>
    </location>
</feature>
<evidence type="ECO:0000256" key="5">
    <source>
        <dbReference type="ARBA" id="ARBA00022989"/>
    </source>
</evidence>
<dbReference type="Proteomes" id="UP000265366">
    <property type="component" value="Unassembled WGS sequence"/>
</dbReference>
<dbReference type="InterPro" id="IPR036259">
    <property type="entry name" value="MFS_trans_sf"/>
</dbReference>
<feature type="transmembrane region" description="Helical" evidence="7">
    <location>
        <begin position="219"/>
        <end position="244"/>
    </location>
</feature>
<dbReference type="InterPro" id="IPR014090">
    <property type="entry name" value="Siderophore_transpt_RhtX/FptX"/>
</dbReference>
<comment type="subcellular location">
    <subcellularLocation>
        <location evidence="1">Membrane</location>
        <topology evidence="1">Multi-pass membrane protein</topology>
    </subcellularLocation>
</comment>
<keyword evidence="9" id="KW-1185">Reference proteome</keyword>
<protein>
    <submittedName>
        <fullName evidence="8">RhtX/FptX family siderophore transporter</fullName>
    </submittedName>
</protein>
<feature type="transmembrane region" description="Helical" evidence="7">
    <location>
        <begin position="89"/>
        <end position="116"/>
    </location>
</feature>
<keyword evidence="3" id="KW-0813">Transport</keyword>
<dbReference type="GO" id="GO:0016020">
    <property type="term" value="C:membrane"/>
    <property type="evidence" value="ECO:0007669"/>
    <property type="project" value="UniProtKB-SubCell"/>
</dbReference>
<dbReference type="SUPFAM" id="SSF103473">
    <property type="entry name" value="MFS general substrate transporter"/>
    <property type="match status" value="1"/>
</dbReference>
<evidence type="ECO:0000256" key="1">
    <source>
        <dbReference type="ARBA" id="ARBA00004141"/>
    </source>
</evidence>
<evidence type="ECO:0000256" key="3">
    <source>
        <dbReference type="ARBA" id="ARBA00022448"/>
    </source>
</evidence>
<keyword evidence="5 7" id="KW-1133">Transmembrane helix</keyword>